<dbReference type="PANTHER" id="PTHR11178:SF51">
    <property type="entry name" value="FE_S BIOGENESIS PROTEIN NFUA"/>
    <property type="match status" value="1"/>
</dbReference>
<dbReference type="InterPro" id="IPR001075">
    <property type="entry name" value="NIF_FeS_clus_asmbl_NifU_C"/>
</dbReference>
<dbReference type="InterPro" id="IPR035903">
    <property type="entry name" value="HesB-like_dom_sf"/>
</dbReference>
<dbReference type="Gene3D" id="2.60.300.12">
    <property type="entry name" value="HesB-like domain"/>
    <property type="match status" value="1"/>
</dbReference>
<dbReference type="EMBL" id="UINC01030270">
    <property type="protein sequence ID" value="SVB14384.1"/>
    <property type="molecule type" value="Genomic_DNA"/>
</dbReference>
<reference evidence="2" key="1">
    <citation type="submission" date="2018-05" db="EMBL/GenBank/DDBJ databases">
        <authorList>
            <person name="Lanie J.A."/>
            <person name="Ng W.-L."/>
            <person name="Kazmierczak K.M."/>
            <person name="Andrzejewski T.M."/>
            <person name="Davidsen T.M."/>
            <person name="Wayne K.J."/>
            <person name="Tettelin H."/>
            <person name="Glass J.I."/>
            <person name="Rusch D."/>
            <person name="Podicherti R."/>
            <person name="Tsui H.-C.T."/>
            <person name="Winkler M.E."/>
        </authorList>
    </citation>
    <scope>NUCLEOTIDE SEQUENCE</scope>
</reference>
<dbReference type="GO" id="GO:0016226">
    <property type="term" value="P:iron-sulfur cluster assembly"/>
    <property type="evidence" value="ECO:0007669"/>
    <property type="project" value="InterPro"/>
</dbReference>
<dbReference type="PANTHER" id="PTHR11178">
    <property type="entry name" value="IRON-SULFUR CLUSTER SCAFFOLD PROTEIN NFU-RELATED"/>
    <property type="match status" value="1"/>
</dbReference>
<evidence type="ECO:0000259" key="1">
    <source>
        <dbReference type="Pfam" id="PF01106"/>
    </source>
</evidence>
<dbReference type="GO" id="GO:0005506">
    <property type="term" value="F:iron ion binding"/>
    <property type="evidence" value="ECO:0007669"/>
    <property type="project" value="InterPro"/>
</dbReference>
<dbReference type="AlphaFoldDB" id="A0A382BL50"/>
<dbReference type="GO" id="GO:0051536">
    <property type="term" value="F:iron-sulfur cluster binding"/>
    <property type="evidence" value="ECO:0007669"/>
    <property type="project" value="InterPro"/>
</dbReference>
<name>A0A382BL50_9ZZZZ</name>
<dbReference type="InterPro" id="IPR034904">
    <property type="entry name" value="FSCA_dom_sf"/>
</dbReference>
<gene>
    <name evidence="2" type="ORF">METZ01_LOCUS167238</name>
</gene>
<protein>
    <recommendedName>
        <fullName evidence="1">NIF system FeS cluster assembly NifU C-terminal domain-containing protein</fullName>
    </recommendedName>
</protein>
<accession>A0A382BL50</accession>
<organism evidence="2">
    <name type="scientific">marine metagenome</name>
    <dbReference type="NCBI Taxonomy" id="408172"/>
    <lineage>
        <taxon>unclassified sequences</taxon>
        <taxon>metagenomes</taxon>
        <taxon>ecological metagenomes</taxon>
    </lineage>
</organism>
<proteinExistence type="predicted"/>
<dbReference type="SUPFAM" id="SSF89360">
    <property type="entry name" value="HesB-like domain"/>
    <property type="match status" value="1"/>
</dbReference>
<evidence type="ECO:0000313" key="2">
    <source>
        <dbReference type="EMBL" id="SVB14384.1"/>
    </source>
</evidence>
<feature type="domain" description="NIF system FeS cluster assembly NifU C-terminal" evidence="1">
    <location>
        <begin position="140"/>
        <end position="206"/>
    </location>
</feature>
<dbReference type="Pfam" id="PF01106">
    <property type="entry name" value="NifU"/>
    <property type="match status" value="1"/>
</dbReference>
<dbReference type="Gene3D" id="3.30.300.130">
    <property type="entry name" value="Fe-S cluster assembly (FSCA)"/>
    <property type="match status" value="1"/>
</dbReference>
<dbReference type="SUPFAM" id="SSF117916">
    <property type="entry name" value="Fe-S cluster assembly (FSCA) domain-like"/>
    <property type="match status" value="1"/>
</dbReference>
<sequence>MKLSIFELYDLIVKFTQGEIVSILEISEEASLKVMAVRSEESDAEKLGLRVAVSGVSGVEYSYDLAFVPVEEASGDDISYEVGDLTVIIPLASKEKLAGATLDIPQNADQGGLIIRNPNRPNPLGDLGDLELTGDVPDRINQLLDQKVNPALASHGGFATLVGVDGSTAHVSMGGGCQGCSMSQATLTEGIRASILEAVPEIKDVVDVTDHSSGEQPFYS</sequence>